<proteinExistence type="predicted"/>
<dbReference type="CDD" id="cd00090">
    <property type="entry name" value="HTH_ARSR"/>
    <property type="match status" value="1"/>
</dbReference>
<dbReference type="PRINTS" id="PR00778">
    <property type="entry name" value="HTHARSR"/>
</dbReference>
<keyword evidence="3" id="KW-0804">Transcription</keyword>
<dbReference type="PANTHER" id="PTHR43132">
    <property type="entry name" value="ARSENICAL RESISTANCE OPERON REPRESSOR ARSR-RELATED"/>
    <property type="match status" value="1"/>
</dbReference>
<evidence type="ECO:0000256" key="1">
    <source>
        <dbReference type="ARBA" id="ARBA00023015"/>
    </source>
</evidence>
<evidence type="ECO:0000256" key="3">
    <source>
        <dbReference type="ARBA" id="ARBA00023163"/>
    </source>
</evidence>
<evidence type="ECO:0000256" key="2">
    <source>
        <dbReference type="ARBA" id="ARBA00023125"/>
    </source>
</evidence>
<dbReference type="SUPFAM" id="SSF46785">
    <property type="entry name" value="Winged helix' DNA-binding domain"/>
    <property type="match status" value="1"/>
</dbReference>
<dbReference type="OrthoDB" id="9798835at2"/>
<dbReference type="GO" id="GO:0003700">
    <property type="term" value="F:DNA-binding transcription factor activity"/>
    <property type="evidence" value="ECO:0007669"/>
    <property type="project" value="InterPro"/>
</dbReference>
<feature type="domain" description="HTH arsR-type" evidence="4">
    <location>
        <begin position="10"/>
        <end position="107"/>
    </location>
</feature>
<keyword evidence="1" id="KW-0805">Transcription regulation</keyword>
<dbReference type="InterPro" id="IPR036388">
    <property type="entry name" value="WH-like_DNA-bd_sf"/>
</dbReference>
<gene>
    <name evidence="5" type="ORF">E5161_10660</name>
</gene>
<keyword evidence="2" id="KW-0238">DNA-binding</keyword>
<evidence type="ECO:0000259" key="4">
    <source>
        <dbReference type="PROSITE" id="PS50987"/>
    </source>
</evidence>
<sequence>MRGQAVSEQGTTTELAEMAELLKLLGDPIRLSILALLQEQELSVTDLTRLTGATQPNTSQHLRKLRSAGLIRETKRGQWVYYSLNLQDYPDLRIFLSQLPGRESRREQLSQLA</sequence>
<dbReference type="SMART" id="SM00418">
    <property type="entry name" value="HTH_ARSR"/>
    <property type="match status" value="1"/>
</dbReference>
<dbReference type="InterPro" id="IPR001845">
    <property type="entry name" value="HTH_ArsR_DNA-bd_dom"/>
</dbReference>
<evidence type="ECO:0000313" key="6">
    <source>
        <dbReference type="Proteomes" id="UP000309673"/>
    </source>
</evidence>
<dbReference type="AlphaFoldDB" id="A0A4U0FGE1"/>
<dbReference type="Gene3D" id="1.10.10.10">
    <property type="entry name" value="Winged helix-like DNA-binding domain superfamily/Winged helix DNA-binding domain"/>
    <property type="match status" value="1"/>
</dbReference>
<dbReference type="PANTHER" id="PTHR43132:SF6">
    <property type="entry name" value="HTH-TYPE TRANSCRIPTIONAL REPRESSOR CZRA"/>
    <property type="match status" value="1"/>
</dbReference>
<name>A0A4U0FGE1_9BACL</name>
<protein>
    <submittedName>
        <fullName evidence="5">Winged helix-turn-helix transcriptional regulator</fullName>
    </submittedName>
</protein>
<dbReference type="InterPro" id="IPR011991">
    <property type="entry name" value="ArsR-like_HTH"/>
</dbReference>
<dbReference type="NCBIfam" id="NF033788">
    <property type="entry name" value="HTH_metalloreg"/>
    <property type="match status" value="1"/>
</dbReference>
<dbReference type="PROSITE" id="PS50987">
    <property type="entry name" value="HTH_ARSR_2"/>
    <property type="match status" value="1"/>
</dbReference>
<reference evidence="5 6" key="1">
    <citation type="submission" date="2019-04" db="EMBL/GenBank/DDBJ databases">
        <title>Cohnella sp. nov., isolated from soil.</title>
        <authorList>
            <person name="Kim W."/>
        </authorList>
    </citation>
    <scope>NUCLEOTIDE SEQUENCE [LARGE SCALE GENOMIC DNA]</scope>
    <source>
        <strain evidence="5 6">CAU 1483</strain>
    </source>
</reference>
<dbReference type="InterPro" id="IPR051011">
    <property type="entry name" value="Metal_resp_trans_reg"/>
</dbReference>
<keyword evidence="6" id="KW-1185">Reference proteome</keyword>
<dbReference type="Proteomes" id="UP000309673">
    <property type="component" value="Unassembled WGS sequence"/>
</dbReference>
<dbReference type="Pfam" id="PF01022">
    <property type="entry name" value="HTH_5"/>
    <property type="match status" value="1"/>
</dbReference>
<organism evidence="5 6">
    <name type="scientific">Cohnella pontilimi</name>
    <dbReference type="NCBI Taxonomy" id="2564100"/>
    <lineage>
        <taxon>Bacteria</taxon>
        <taxon>Bacillati</taxon>
        <taxon>Bacillota</taxon>
        <taxon>Bacilli</taxon>
        <taxon>Bacillales</taxon>
        <taxon>Paenibacillaceae</taxon>
        <taxon>Cohnella</taxon>
    </lineage>
</organism>
<evidence type="ECO:0000313" key="5">
    <source>
        <dbReference type="EMBL" id="TJY42442.1"/>
    </source>
</evidence>
<dbReference type="GO" id="GO:0003677">
    <property type="term" value="F:DNA binding"/>
    <property type="evidence" value="ECO:0007669"/>
    <property type="project" value="UniProtKB-KW"/>
</dbReference>
<dbReference type="InterPro" id="IPR036390">
    <property type="entry name" value="WH_DNA-bd_sf"/>
</dbReference>
<dbReference type="EMBL" id="SUPK01000004">
    <property type="protein sequence ID" value="TJY42442.1"/>
    <property type="molecule type" value="Genomic_DNA"/>
</dbReference>
<accession>A0A4U0FGE1</accession>
<comment type="caution">
    <text evidence="5">The sequence shown here is derived from an EMBL/GenBank/DDBJ whole genome shotgun (WGS) entry which is preliminary data.</text>
</comment>